<proteinExistence type="predicted"/>
<gene>
    <name evidence="1" type="ORF">HMPREF1015_00610</name>
</gene>
<dbReference type="EMBL" id="ACWF01000168">
    <property type="protein sequence ID" value="EHL72594.1"/>
    <property type="molecule type" value="Genomic_DNA"/>
</dbReference>
<sequence>QSAVGSQAGNMKKDSLPGKMIIVHTIKQEERVP</sequence>
<protein>
    <submittedName>
        <fullName evidence="1">Uncharacterized protein</fullName>
    </submittedName>
</protein>
<name>G9QQP3_9BACI</name>
<accession>G9QQP3</accession>
<organism evidence="1 2">
    <name type="scientific">Bacillus smithii 7_3_47FAA</name>
    <dbReference type="NCBI Taxonomy" id="665952"/>
    <lineage>
        <taxon>Bacteria</taxon>
        <taxon>Bacillati</taxon>
        <taxon>Bacillota</taxon>
        <taxon>Bacilli</taxon>
        <taxon>Bacillales</taxon>
        <taxon>Bacillaceae</taxon>
        <taxon>Bacillus</taxon>
    </lineage>
</organism>
<evidence type="ECO:0000313" key="1">
    <source>
        <dbReference type="EMBL" id="EHL72594.1"/>
    </source>
</evidence>
<evidence type="ECO:0000313" key="2">
    <source>
        <dbReference type="Proteomes" id="UP000011747"/>
    </source>
</evidence>
<feature type="non-terminal residue" evidence="1">
    <location>
        <position position="1"/>
    </location>
</feature>
<dbReference type="Proteomes" id="UP000011747">
    <property type="component" value="Unassembled WGS sequence"/>
</dbReference>
<dbReference type="AlphaFoldDB" id="G9QQP3"/>
<comment type="caution">
    <text evidence="1">The sequence shown here is derived from an EMBL/GenBank/DDBJ whole genome shotgun (WGS) entry which is preliminary data.</text>
</comment>
<reference evidence="1 2" key="1">
    <citation type="submission" date="2011-09" db="EMBL/GenBank/DDBJ databases">
        <title>The Genome Sequence of Bacillus smithii 7_3_47FAA.</title>
        <authorList>
            <consortium name="The Broad Institute Genome Sequencing Platform"/>
            <person name="Earl A."/>
            <person name="Ward D."/>
            <person name="Feldgarden M."/>
            <person name="Gevers D."/>
            <person name="Daigneault M."/>
            <person name="Strauss J."/>
            <person name="Allen-Vercoe E."/>
            <person name="Young S.K."/>
            <person name="Zeng Q."/>
            <person name="Gargeya S."/>
            <person name="Fitzgerald M."/>
            <person name="Haas B."/>
            <person name="Abouelleil A."/>
            <person name="Alvarado L."/>
            <person name="Arachchi H.M."/>
            <person name="Berlin A."/>
            <person name="Brown A."/>
            <person name="Chapman S.B."/>
            <person name="Chen Z."/>
            <person name="Dunbar C."/>
            <person name="Freedman E."/>
            <person name="Gearin G."/>
            <person name="Goldberg J."/>
            <person name="Griggs A."/>
            <person name="Gujja S."/>
            <person name="Heiman D."/>
            <person name="Howarth C."/>
            <person name="Larson L."/>
            <person name="Lui A."/>
            <person name="MacDonald P.J.P."/>
            <person name="Montmayeur A."/>
            <person name="Murphy C."/>
            <person name="Neiman D."/>
            <person name="Pearson M."/>
            <person name="Priest M."/>
            <person name="Roberts A."/>
            <person name="Saif S."/>
            <person name="Shea T."/>
            <person name="Shenoy N."/>
            <person name="Sisk P."/>
            <person name="Stolte C."/>
            <person name="Sykes S."/>
            <person name="Wortman J."/>
            <person name="Nusbaum C."/>
            <person name="Birren B."/>
        </authorList>
    </citation>
    <scope>NUCLEOTIDE SEQUENCE [LARGE SCALE GENOMIC DNA]</scope>
    <source>
        <strain evidence="1 2">7_3_47FAA</strain>
    </source>
</reference>
<keyword evidence="2" id="KW-1185">Reference proteome</keyword>
<dbReference type="HOGENOM" id="CLU_3385958_0_0_9"/>